<feature type="active site" evidence="4">
    <location>
        <position position="135"/>
    </location>
</feature>
<dbReference type="PANTHER" id="PTHR21600">
    <property type="entry name" value="MITOCHONDRIAL RNA PSEUDOURIDINE SYNTHASE"/>
    <property type="match status" value="1"/>
</dbReference>
<keyword evidence="5" id="KW-0694">RNA-binding</keyword>
<dbReference type="PANTHER" id="PTHR21600:SF44">
    <property type="entry name" value="RIBOSOMAL LARGE SUBUNIT PSEUDOURIDINE SYNTHASE D"/>
    <property type="match status" value="1"/>
</dbReference>
<evidence type="ECO:0000256" key="1">
    <source>
        <dbReference type="ARBA" id="ARBA00000073"/>
    </source>
</evidence>
<comment type="caution">
    <text evidence="8">The sequence shown here is derived from an EMBL/GenBank/DDBJ whole genome shotgun (WGS) entry which is preliminary data.</text>
</comment>
<dbReference type="STRING" id="1562698.DESAMIL20_484"/>
<dbReference type="Pfam" id="PF01479">
    <property type="entry name" value="S4"/>
    <property type="match status" value="1"/>
</dbReference>
<name>A0A1X4XYJ2_9BACT</name>
<dbReference type="GO" id="GO:0003723">
    <property type="term" value="F:RNA binding"/>
    <property type="evidence" value="ECO:0007669"/>
    <property type="project" value="UniProtKB-KW"/>
</dbReference>
<dbReference type="Gene3D" id="3.30.2350.10">
    <property type="entry name" value="Pseudouridine synthase"/>
    <property type="match status" value="1"/>
</dbReference>
<dbReference type="CDD" id="cd00165">
    <property type="entry name" value="S4"/>
    <property type="match status" value="1"/>
</dbReference>
<evidence type="ECO:0000256" key="2">
    <source>
        <dbReference type="ARBA" id="ARBA00010876"/>
    </source>
</evidence>
<dbReference type="InterPro" id="IPR002942">
    <property type="entry name" value="S4_RNA-bd"/>
</dbReference>
<dbReference type="SMART" id="SM00363">
    <property type="entry name" value="S4"/>
    <property type="match status" value="1"/>
</dbReference>
<dbReference type="Gene3D" id="3.10.290.10">
    <property type="entry name" value="RNA-binding S4 domain"/>
    <property type="match status" value="1"/>
</dbReference>
<dbReference type="Proteomes" id="UP000194141">
    <property type="component" value="Unassembled WGS sequence"/>
</dbReference>
<sequence length="297" mass="33951">MPQIQLTNVGSQKRIDSYLAEVLEIPRNQIQKWIEKGKVCINGYVVNKNYKLKGEEKITFEPVEFEKPNLKVSDCDIKILYEDDFLVVVDKPAGIVVHPGAANEELSVVGALLYRGVKLSDIGVPLRPGVVHRIDKDTSGVIVLAKDNNVHFNLANQFAAHICKRYYIGVCEGHLKDYHGTIETQIGRHLKNRKIFSVTQGKHAITHYKVIMRLKDMDVVRFELETGRTHQIRVHMQYLNHPLVGDSVYSKTKSKIITRQALHAFYLGFYHPISNKFLKFYSKLSEDILNLLGLKED</sequence>
<dbReference type="SUPFAM" id="SSF55120">
    <property type="entry name" value="Pseudouridine synthase"/>
    <property type="match status" value="1"/>
</dbReference>
<dbReference type="PROSITE" id="PS01129">
    <property type="entry name" value="PSI_RLU"/>
    <property type="match status" value="1"/>
</dbReference>
<comment type="catalytic activity">
    <reaction evidence="1 6">
        <text>a uridine in RNA = a pseudouridine in RNA</text>
        <dbReference type="Rhea" id="RHEA:48348"/>
        <dbReference type="Rhea" id="RHEA-COMP:12068"/>
        <dbReference type="Rhea" id="RHEA-COMP:12069"/>
        <dbReference type="ChEBI" id="CHEBI:65314"/>
        <dbReference type="ChEBI" id="CHEBI:65315"/>
    </reaction>
</comment>
<feature type="domain" description="RNA-binding S4" evidence="7">
    <location>
        <begin position="13"/>
        <end position="71"/>
    </location>
</feature>
<evidence type="ECO:0000256" key="5">
    <source>
        <dbReference type="PROSITE-ProRule" id="PRU00182"/>
    </source>
</evidence>
<dbReference type="EC" id="5.4.99.-" evidence="6"/>
<dbReference type="InterPro" id="IPR050188">
    <property type="entry name" value="RluA_PseudoU_synthase"/>
</dbReference>
<dbReference type="PROSITE" id="PS50889">
    <property type="entry name" value="S4"/>
    <property type="match status" value="1"/>
</dbReference>
<comment type="similarity">
    <text evidence="2 6">Belongs to the pseudouridine synthase RluA family.</text>
</comment>
<dbReference type="EMBL" id="MDSU01000011">
    <property type="protein sequence ID" value="OSS42600.1"/>
    <property type="molecule type" value="Genomic_DNA"/>
</dbReference>
<dbReference type="NCBIfam" id="TIGR00005">
    <property type="entry name" value="rluA_subfam"/>
    <property type="match status" value="1"/>
</dbReference>
<keyword evidence="9" id="KW-1185">Reference proteome</keyword>
<dbReference type="InterPro" id="IPR006145">
    <property type="entry name" value="PsdUridine_synth_RsuA/RluA"/>
</dbReference>
<evidence type="ECO:0000259" key="7">
    <source>
        <dbReference type="SMART" id="SM00363"/>
    </source>
</evidence>
<dbReference type="GO" id="GO:0120159">
    <property type="term" value="F:rRNA pseudouridine synthase activity"/>
    <property type="evidence" value="ECO:0007669"/>
    <property type="project" value="UniProtKB-ARBA"/>
</dbReference>
<evidence type="ECO:0000313" key="8">
    <source>
        <dbReference type="EMBL" id="OSS42600.1"/>
    </source>
</evidence>
<organism evidence="8 9">
    <name type="scientific">Desulfurella amilsii</name>
    <dbReference type="NCBI Taxonomy" id="1562698"/>
    <lineage>
        <taxon>Bacteria</taxon>
        <taxon>Pseudomonadati</taxon>
        <taxon>Campylobacterota</taxon>
        <taxon>Desulfurellia</taxon>
        <taxon>Desulfurellales</taxon>
        <taxon>Desulfurellaceae</taxon>
        <taxon>Desulfurella</taxon>
    </lineage>
</organism>
<dbReference type="InterPro" id="IPR006225">
    <property type="entry name" value="PsdUridine_synth_RluC/D"/>
</dbReference>
<dbReference type="RefSeq" id="WP_086033230.1">
    <property type="nucleotide sequence ID" value="NZ_MDSU01000011.1"/>
</dbReference>
<dbReference type="InterPro" id="IPR006224">
    <property type="entry name" value="PsdUridine_synth_RluA-like_CS"/>
</dbReference>
<dbReference type="GO" id="GO:0016829">
    <property type="term" value="F:lyase activity"/>
    <property type="evidence" value="ECO:0007669"/>
    <property type="project" value="UniProtKB-KW"/>
</dbReference>
<dbReference type="Pfam" id="PF00849">
    <property type="entry name" value="PseudoU_synth_2"/>
    <property type="match status" value="1"/>
</dbReference>
<comment type="function">
    <text evidence="6">Responsible for synthesis of pseudouridine from uracil.</text>
</comment>
<dbReference type="OrthoDB" id="128480at2"/>
<dbReference type="CDD" id="cd02869">
    <property type="entry name" value="PseudoU_synth_RluA_like"/>
    <property type="match status" value="1"/>
</dbReference>
<proteinExistence type="inferred from homology"/>
<protein>
    <recommendedName>
        <fullName evidence="6">Pseudouridine synthase</fullName>
        <ecNumber evidence="6">5.4.99.-</ecNumber>
    </recommendedName>
</protein>
<dbReference type="SUPFAM" id="SSF55174">
    <property type="entry name" value="Alpha-L RNA-binding motif"/>
    <property type="match status" value="1"/>
</dbReference>
<evidence type="ECO:0000256" key="4">
    <source>
        <dbReference type="PIRSR" id="PIRSR606225-1"/>
    </source>
</evidence>
<evidence type="ECO:0000313" key="9">
    <source>
        <dbReference type="Proteomes" id="UP000194141"/>
    </source>
</evidence>
<dbReference type="InterPro" id="IPR036986">
    <property type="entry name" value="S4_RNA-bd_sf"/>
</dbReference>
<accession>A0A1X4XYJ2</accession>
<evidence type="ECO:0000256" key="3">
    <source>
        <dbReference type="ARBA" id="ARBA00023235"/>
    </source>
</evidence>
<reference evidence="8 9" key="1">
    <citation type="journal article" date="2017" name="Front. Microbiol.">
        <title>Genome Sequence of Desulfurella amilsii Strain TR1 and Comparative Genomics of Desulfurellaceae Family.</title>
        <authorList>
            <person name="Florentino A.P."/>
            <person name="Stams A.J."/>
            <person name="Sanchez-Andrea I."/>
        </authorList>
    </citation>
    <scope>NUCLEOTIDE SEQUENCE [LARGE SCALE GENOMIC DNA]</scope>
    <source>
        <strain evidence="8 9">TR1</strain>
    </source>
</reference>
<dbReference type="AlphaFoldDB" id="A0A1X4XYJ2"/>
<dbReference type="GO" id="GO:0000455">
    <property type="term" value="P:enzyme-directed rRNA pseudouridine synthesis"/>
    <property type="evidence" value="ECO:0007669"/>
    <property type="project" value="TreeGrafter"/>
</dbReference>
<keyword evidence="3 6" id="KW-0413">Isomerase</keyword>
<evidence type="ECO:0000256" key="6">
    <source>
        <dbReference type="RuleBase" id="RU362028"/>
    </source>
</evidence>
<dbReference type="InterPro" id="IPR020103">
    <property type="entry name" value="PsdUridine_synth_cat_dom_sf"/>
</dbReference>
<gene>
    <name evidence="8" type="ORF">DESAMIL20_484</name>
</gene>
<keyword evidence="8" id="KW-0456">Lyase</keyword>